<evidence type="ECO:0000313" key="2">
    <source>
        <dbReference type="EMBL" id="KWK83213.1"/>
    </source>
</evidence>
<dbReference type="RefSeq" id="WP_060232750.1">
    <property type="nucleotide sequence ID" value="NZ_LPLU01000024.1"/>
</dbReference>
<feature type="transmembrane region" description="Helical" evidence="1">
    <location>
        <begin position="24"/>
        <end position="52"/>
    </location>
</feature>
<evidence type="ECO:0000256" key="1">
    <source>
        <dbReference type="SAM" id="Phobius"/>
    </source>
</evidence>
<gene>
    <name evidence="2" type="ORF">WM16_31925</name>
</gene>
<sequence length="82" mass="9123">MKPESKAGVGHHFSTGSEIWMHRLALILVAVRNIILASLAAGLVVGVFYLWFFAPRGFWPDLVDNVLAHIRSTLYMTAVPMN</sequence>
<protein>
    <submittedName>
        <fullName evidence="2">Uncharacterized protein</fullName>
    </submittedName>
</protein>
<keyword evidence="1" id="KW-1133">Transmembrane helix</keyword>
<evidence type="ECO:0000313" key="3">
    <source>
        <dbReference type="Proteomes" id="UP000065504"/>
    </source>
</evidence>
<organism evidence="2 3">
    <name type="scientific">Burkholderia ubonensis</name>
    <dbReference type="NCBI Taxonomy" id="101571"/>
    <lineage>
        <taxon>Bacteria</taxon>
        <taxon>Pseudomonadati</taxon>
        <taxon>Pseudomonadota</taxon>
        <taxon>Betaproteobacteria</taxon>
        <taxon>Burkholderiales</taxon>
        <taxon>Burkholderiaceae</taxon>
        <taxon>Burkholderia</taxon>
        <taxon>Burkholderia cepacia complex</taxon>
    </lineage>
</organism>
<name>A0A108CYJ6_9BURK</name>
<keyword evidence="1" id="KW-0812">Transmembrane</keyword>
<dbReference type="Proteomes" id="UP000065504">
    <property type="component" value="Unassembled WGS sequence"/>
</dbReference>
<reference evidence="2 3" key="1">
    <citation type="submission" date="2015-11" db="EMBL/GenBank/DDBJ databases">
        <title>Expanding the genomic diversity of Burkholderia species for the development of highly accurate diagnostics.</title>
        <authorList>
            <person name="Sahl J."/>
            <person name="Keim P."/>
            <person name="Wagner D."/>
        </authorList>
    </citation>
    <scope>NUCLEOTIDE SEQUENCE [LARGE SCALE GENOMIC DNA]</scope>
    <source>
        <strain evidence="2 3">MSMB782WGS</strain>
    </source>
</reference>
<accession>A0A108CYJ6</accession>
<dbReference type="AlphaFoldDB" id="A0A108CYJ6"/>
<dbReference type="EMBL" id="LPLU01000024">
    <property type="protein sequence ID" value="KWK83213.1"/>
    <property type="molecule type" value="Genomic_DNA"/>
</dbReference>
<proteinExistence type="predicted"/>
<comment type="caution">
    <text evidence="2">The sequence shown here is derived from an EMBL/GenBank/DDBJ whole genome shotgun (WGS) entry which is preliminary data.</text>
</comment>
<keyword evidence="1" id="KW-0472">Membrane</keyword>